<dbReference type="AlphaFoldDB" id="A0A841R7V2"/>
<name>A0A841R7V2_9SPIO</name>
<dbReference type="InterPro" id="IPR027021">
    <property type="entry name" value="C-di-GMP_BP_PA4608"/>
</dbReference>
<dbReference type="SUPFAM" id="SSF141371">
    <property type="entry name" value="PilZ domain-like"/>
    <property type="match status" value="1"/>
</dbReference>
<dbReference type="EMBL" id="JACHGJ010000001">
    <property type="protein sequence ID" value="MBB6479049.1"/>
    <property type="molecule type" value="Genomic_DNA"/>
</dbReference>
<gene>
    <name evidence="2" type="ORF">HNR50_000682</name>
</gene>
<organism evidence="2 3">
    <name type="scientific">Spirochaeta isovalerica</name>
    <dbReference type="NCBI Taxonomy" id="150"/>
    <lineage>
        <taxon>Bacteria</taxon>
        <taxon>Pseudomonadati</taxon>
        <taxon>Spirochaetota</taxon>
        <taxon>Spirochaetia</taxon>
        <taxon>Spirochaetales</taxon>
        <taxon>Spirochaetaceae</taxon>
        <taxon>Spirochaeta</taxon>
    </lineage>
</organism>
<sequence length="121" mass="14198">MKEHRRFNRADYHTKGYFIKNDQEIHFGIINISLNGILVDPDSIEDYTLHMVVPLIIQLSSSDIQIKTTARLVHQENHHFGFRFEEIDVESMIHLRRLVELNSDSADQIAKELHFLNKDDA</sequence>
<keyword evidence="3" id="KW-1185">Reference proteome</keyword>
<dbReference type="GO" id="GO:0035438">
    <property type="term" value="F:cyclic-di-GMP binding"/>
    <property type="evidence" value="ECO:0007669"/>
    <property type="project" value="InterPro"/>
</dbReference>
<evidence type="ECO:0000313" key="2">
    <source>
        <dbReference type="EMBL" id="MBB6479049.1"/>
    </source>
</evidence>
<dbReference type="RefSeq" id="WP_184743776.1">
    <property type="nucleotide sequence ID" value="NZ_JACHGJ010000001.1"/>
</dbReference>
<dbReference type="InterPro" id="IPR009875">
    <property type="entry name" value="PilZ_domain"/>
</dbReference>
<dbReference type="Pfam" id="PF07238">
    <property type="entry name" value="PilZ"/>
    <property type="match status" value="1"/>
</dbReference>
<proteinExistence type="predicted"/>
<dbReference type="Proteomes" id="UP000587760">
    <property type="component" value="Unassembled WGS sequence"/>
</dbReference>
<comment type="caution">
    <text evidence="2">The sequence shown here is derived from an EMBL/GenBank/DDBJ whole genome shotgun (WGS) entry which is preliminary data.</text>
</comment>
<evidence type="ECO:0000313" key="3">
    <source>
        <dbReference type="Proteomes" id="UP000587760"/>
    </source>
</evidence>
<feature type="domain" description="PilZ" evidence="1">
    <location>
        <begin position="4"/>
        <end position="100"/>
    </location>
</feature>
<protein>
    <recommendedName>
        <fullName evidence="1">PilZ domain-containing protein</fullName>
    </recommendedName>
</protein>
<accession>A0A841R7V2</accession>
<evidence type="ECO:0000259" key="1">
    <source>
        <dbReference type="Pfam" id="PF07238"/>
    </source>
</evidence>
<reference evidence="2 3" key="1">
    <citation type="submission" date="2020-08" db="EMBL/GenBank/DDBJ databases">
        <title>Genomic Encyclopedia of Type Strains, Phase IV (KMG-IV): sequencing the most valuable type-strain genomes for metagenomic binning, comparative biology and taxonomic classification.</title>
        <authorList>
            <person name="Goeker M."/>
        </authorList>
    </citation>
    <scope>NUCLEOTIDE SEQUENCE [LARGE SCALE GENOMIC DNA]</scope>
    <source>
        <strain evidence="2 3">DSM 2461</strain>
    </source>
</reference>
<dbReference type="PIRSF" id="PIRSF028141">
    <property type="entry name" value="C-di-GMP_BP_PA4608"/>
    <property type="match status" value="1"/>
</dbReference>
<dbReference type="Gene3D" id="2.40.10.220">
    <property type="entry name" value="predicted glycosyltransferase like domains"/>
    <property type="match status" value="1"/>
</dbReference>